<dbReference type="PANTHER" id="PTHR33991">
    <property type="entry name" value="DNA REPAIR PROTEIN RECO"/>
    <property type="match status" value="1"/>
</dbReference>
<keyword evidence="5 7" id="KW-0234">DNA repair</keyword>
<dbReference type="GO" id="GO:0006302">
    <property type="term" value="P:double-strand break repair"/>
    <property type="evidence" value="ECO:0007669"/>
    <property type="project" value="TreeGrafter"/>
</dbReference>
<protein>
    <recommendedName>
        <fullName evidence="2 7">DNA repair protein RecO</fullName>
    </recommendedName>
    <alternativeName>
        <fullName evidence="6 7">Recombination protein O</fullName>
    </alternativeName>
</protein>
<dbReference type="AlphaFoldDB" id="A0A1F6A3F3"/>
<dbReference type="InterPro" id="IPR012340">
    <property type="entry name" value="NA-bd_OB-fold"/>
</dbReference>
<name>A0A1F6A3F3_9BACT</name>
<dbReference type="InterPro" id="IPR037278">
    <property type="entry name" value="ARFGAP/RecO"/>
</dbReference>
<dbReference type="GO" id="GO:0006310">
    <property type="term" value="P:DNA recombination"/>
    <property type="evidence" value="ECO:0007669"/>
    <property type="project" value="UniProtKB-UniRule"/>
</dbReference>
<evidence type="ECO:0000313" key="10">
    <source>
        <dbReference type="Proteomes" id="UP000177871"/>
    </source>
</evidence>
<evidence type="ECO:0000313" key="9">
    <source>
        <dbReference type="EMBL" id="OGG19146.1"/>
    </source>
</evidence>
<dbReference type="Pfam" id="PF02565">
    <property type="entry name" value="RecO_C"/>
    <property type="match status" value="1"/>
</dbReference>
<dbReference type="SUPFAM" id="SSF57863">
    <property type="entry name" value="ArfGap/RecO-like zinc finger"/>
    <property type="match status" value="1"/>
</dbReference>
<evidence type="ECO:0000256" key="4">
    <source>
        <dbReference type="ARBA" id="ARBA00023172"/>
    </source>
</evidence>
<dbReference type="HAMAP" id="MF_00201">
    <property type="entry name" value="RecO"/>
    <property type="match status" value="1"/>
</dbReference>
<evidence type="ECO:0000256" key="3">
    <source>
        <dbReference type="ARBA" id="ARBA00022763"/>
    </source>
</evidence>
<comment type="similarity">
    <text evidence="1 7">Belongs to the RecO family.</text>
</comment>
<dbReference type="InterPro" id="IPR042242">
    <property type="entry name" value="RecO_C"/>
</dbReference>
<comment type="function">
    <text evidence="7">Involved in DNA repair and RecF pathway recombination.</text>
</comment>
<comment type="caution">
    <text evidence="9">The sequence shown here is derived from an EMBL/GenBank/DDBJ whole genome shotgun (WGS) entry which is preliminary data.</text>
</comment>
<dbReference type="InterPro" id="IPR022572">
    <property type="entry name" value="DNA_rep/recomb_RecO_N"/>
</dbReference>
<evidence type="ECO:0000256" key="1">
    <source>
        <dbReference type="ARBA" id="ARBA00007452"/>
    </source>
</evidence>
<dbReference type="NCBIfam" id="TIGR00613">
    <property type="entry name" value="reco"/>
    <property type="match status" value="1"/>
</dbReference>
<dbReference type="Gene3D" id="2.40.50.140">
    <property type="entry name" value="Nucleic acid-binding proteins"/>
    <property type="match status" value="1"/>
</dbReference>
<accession>A0A1F6A3F3</accession>
<dbReference type="InterPro" id="IPR003717">
    <property type="entry name" value="RecO"/>
</dbReference>
<dbReference type="STRING" id="1798381.A2721_01875"/>
<reference evidence="9 10" key="1">
    <citation type="journal article" date="2016" name="Nat. Commun.">
        <title>Thousands of microbial genomes shed light on interconnected biogeochemical processes in an aquifer system.</title>
        <authorList>
            <person name="Anantharaman K."/>
            <person name="Brown C.T."/>
            <person name="Hug L.A."/>
            <person name="Sharon I."/>
            <person name="Castelle C.J."/>
            <person name="Probst A.J."/>
            <person name="Thomas B.C."/>
            <person name="Singh A."/>
            <person name="Wilkins M.J."/>
            <person name="Karaoz U."/>
            <person name="Brodie E.L."/>
            <person name="Williams K.H."/>
            <person name="Hubbard S.S."/>
            <person name="Banfield J.F."/>
        </authorList>
    </citation>
    <scope>NUCLEOTIDE SEQUENCE [LARGE SCALE GENOMIC DNA]</scope>
</reference>
<evidence type="ECO:0000256" key="7">
    <source>
        <dbReference type="HAMAP-Rule" id="MF_00201"/>
    </source>
</evidence>
<keyword evidence="4 7" id="KW-0233">DNA recombination</keyword>
<dbReference type="PANTHER" id="PTHR33991:SF1">
    <property type="entry name" value="DNA REPAIR PROTEIN RECO"/>
    <property type="match status" value="1"/>
</dbReference>
<evidence type="ECO:0000259" key="8">
    <source>
        <dbReference type="Pfam" id="PF11967"/>
    </source>
</evidence>
<dbReference type="GO" id="GO:0043590">
    <property type="term" value="C:bacterial nucleoid"/>
    <property type="evidence" value="ECO:0007669"/>
    <property type="project" value="TreeGrafter"/>
</dbReference>
<dbReference type="EMBL" id="MFJK01000009">
    <property type="protein sequence ID" value="OGG19146.1"/>
    <property type="molecule type" value="Genomic_DNA"/>
</dbReference>
<evidence type="ECO:0000256" key="5">
    <source>
        <dbReference type="ARBA" id="ARBA00023204"/>
    </source>
</evidence>
<keyword evidence="3 7" id="KW-0227">DNA damage</keyword>
<dbReference type="SUPFAM" id="SSF50249">
    <property type="entry name" value="Nucleic acid-binding proteins"/>
    <property type="match status" value="1"/>
</dbReference>
<proteinExistence type="inferred from homology"/>
<evidence type="ECO:0000256" key="2">
    <source>
        <dbReference type="ARBA" id="ARBA00021310"/>
    </source>
</evidence>
<dbReference type="Proteomes" id="UP000177871">
    <property type="component" value="Unassembled WGS sequence"/>
</dbReference>
<evidence type="ECO:0000256" key="6">
    <source>
        <dbReference type="ARBA" id="ARBA00033409"/>
    </source>
</evidence>
<sequence length="185" mass="21352">MAPRTEKFHGIILKRSNFGEADKILTLFTNSHGKLKVIAKGIRKIKSRRAPHLELFNEVEVMIHHGKTFPVVTEARILESYSHLKSDLKLSGYLFYLSEVLDRILPENQPHEELYQSLLATLQTLSSVADKDYEKAEEQVKQFVIRLLWNLGYLPKGQYPQFGVTSSIEEVIEKPIKSKKFLEEL</sequence>
<dbReference type="Pfam" id="PF11967">
    <property type="entry name" value="RecO_N"/>
    <property type="match status" value="1"/>
</dbReference>
<gene>
    <name evidence="7" type="primary">recO</name>
    <name evidence="9" type="ORF">A2721_01875</name>
</gene>
<feature type="domain" description="DNA replication/recombination mediator RecO N-terminal" evidence="8">
    <location>
        <begin position="6"/>
        <end position="81"/>
    </location>
</feature>
<organism evidence="9 10">
    <name type="scientific">Candidatus Gottesmanbacteria bacterium RIFCSPHIGHO2_01_FULL_47_48</name>
    <dbReference type="NCBI Taxonomy" id="1798381"/>
    <lineage>
        <taxon>Bacteria</taxon>
        <taxon>Candidatus Gottesmaniibacteriota</taxon>
    </lineage>
</organism>
<dbReference type="Gene3D" id="1.20.1440.120">
    <property type="entry name" value="Recombination protein O, C-terminal domain"/>
    <property type="match status" value="1"/>
</dbReference>